<dbReference type="Pfam" id="PF00415">
    <property type="entry name" value="RCC1"/>
    <property type="match status" value="1"/>
</dbReference>
<feature type="region of interest" description="Disordered" evidence="3">
    <location>
        <begin position="126"/>
        <end position="149"/>
    </location>
</feature>
<feature type="compositionally biased region" description="Polar residues" evidence="3">
    <location>
        <begin position="131"/>
        <end position="145"/>
    </location>
</feature>
<protein>
    <submittedName>
        <fullName evidence="4">Rcc1 domain-containing protein</fullName>
    </submittedName>
</protein>
<keyword evidence="1" id="KW-0677">Repeat</keyword>
<dbReference type="OrthoDB" id="61110at2759"/>
<dbReference type="Gene3D" id="2.130.10.30">
    <property type="entry name" value="Regulator of chromosome condensation 1/beta-lactamase-inhibitor protein II"/>
    <property type="match status" value="1"/>
</dbReference>
<dbReference type="InterPro" id="IPR009091">
    <property type="entry name" value="RCC1/BLIP-II"/>
</dbReference>
<keyword evidence="5" id="KW-1185">Reference proteome</keyword>
<dbReference type="KEGG" id="mrr:Moror_9337"/>
<organism evidence="4 5">
    <name type="scientific">Moniliophthora roreri (strain MCA 2997)</name>
    <name type="common">Cocoa frosty pod rot fungus</name>
    <name type="synonym">Crinipellis roreri</name>
    <dbReference type="NCBI Taxonomy" id="1381753"/>
    <lineage>
        <taxon>Eukaryota</taxon>
        <taxon>Fungi</taxon>
        <taxon>Dikarya</taxon>
        <taxon>Basidiomycota</taxon>
        <taxon>Agaricomycotina</taxon>
        <taxon>Agaricomycetes</taxon>
        <taxon>Agaricomycetidae</taxon>
        <taxon>Agaricales</taxon>
        <taxon>Marasmiineae</taxon>
        <taxon>Marasmiaceae</taxon>
        <taxon>Moniliophthora</taxon>
    </lineage>
</organism>
<comment type="caution">
    <text evidence="4">The sequence shown here is derived from an EMBL/GenBank/DDBJ whole genome shotgun (WGS) entry which is preliminary data.</text>
</comment>
<accession>V2WZY6</accession>
<dbReference type="SUPFAM" id="SSF50985">
    <property type="entry name" value="RCC1/BLIP-II"/>
    <property type="match status" value="1"/>
</dbReference>
<dbReference type="EMBL" id="AWSO01000978">
    <property type="protein sequence ID" value="ESK86101.1"/>
    <property type="molecule type" value="Genomic_DNA"/>
</dbReference>
<dbReference type="PANTHER" id="PTHR22872">
    <property type="entry name" value="BTK-BINDING PROTEIN-RELATED"/>
    <property type="match status" value="1"/>
</dbReference>
<feature type="repeat" description="RCC1" evidence="2">
    <location>
        <begin position="207"/>
        <end position="267"/>
    </location>
</feature>
<feature type="repeat" description="RCC1" evidence="2">
    <location>
        <begin position="146"/>
        <end position="206"/>
    </location>
</feature>
<dbReference type="InterPro" id="IPR051625">
    <property type="entry name" value="Signaling_Regulatory_Domain"/>
</dbReference>
<dbReference type="Proteomes" id="UP000017559">
    <property type="component" value="Unassembled WGS sequence"/>
</dbReference>
<reference evidence="4 5" key="1">
    <citation type="journal article" date="2014" name="BMC Genomics">
        <title>Genome and secretome analysis of the hemibiotrophic fungal pathogen, Moniliophthora roreri, which causes frosty pod rot disease of cacao: mechanisms of the biotrophic and necrotrophic phases.</title>
        <authorList>
            <person name="Meinhardt L.W."/>
            <person name="Costa G.G.L."/>
            <person name="Thomazella D.P.T."/>
            <person name="Teixeira P.J.P.L."/>
            <person name="Carazzolle M.F."/>
            <person name="Schuster S.C."/>
            <person name="Carlson J.E."/>
            <person name="Guiltinan M.J."/>
            <person name="Mieczkowski P."/>
            <person name="Farmer A."/>
            <person name="Ramaraj T."/>
            <person name="Crozier J."/>
            <person name="Davis R.E."/>
            <person name="Shao J."/>
            <person name="Melnick R.L."/>
            <person name="Pereira G.A.G."/>
            <person name="Bailey B.A."/>
        </authorList>
    </citation>
    <scope>NUCLEOTIDE SEQUENCE [LARGE SCALE GENOMIC DNA]</scope>
    <source>
        <strain evidence="4 5">MCA 2997</strain>
    </source>
</reference>
<evidence type="ECO:0000313" key="4">
    <source>
        <dbReference type="EMBL" id="ESK86101.1"/>
    </source>
</evidence>
<evidence type="ECO:0000256" key="1">
    <source>
        <dbReference type="ARBA" id="ARBA00022737"/>
    </source>
</evidence>
<evidence type="ECO:0000313" key="5">
    <source>
        <dbReference type="Proteomes" id="UP000017559"/>
    </source>
</evidence>
<dbReference type="AlphaFoldDB" id="V2WZY6"/>
<sequence>MNAIPQSPHHFRPVLRLFGCGASQYGQLGGIFPREIPNPSRVAWIAGGLFGVASAGLEAVAAGRMDTLFIDETQDYVQKETLDLPQEQAISTRLLHSDHQLYVEITWKNSSPLTITWGVSELGQLGRRRSSSGPAPNSPSLSTSKGDVRAFGLNNNGQSGIGYINEGTFLILTPTQVSGLSVEALGGERVVRISGSEAHTLFLTSGGRVFTCGKHYIGQLGLPKDDPIFAKNPQCVPCPVQVPLPDPADHVVRIATSTRGNRVVTAAGALYGWGGG</sequence>
<evidence type="ECO:0000256" key="2">
    <source>
        <dbReference type="PROSITE-ProRule" id="PRU00235"/>
    </source>
</evidence>
<dbReference type="InterPro" id="IPR000408">
    <property type="entry name" value="Reg_chr_condens"/>
</dbReference>
<proteinExistence type="predicted"/>
<gene>
    <name evidence="4" type="ORF">Moror_9337</name>
</gene>
<dbReference type="STRING" id="1381753.V2WZY6"/>
<dbReference type="PROSITE" id="PS50012">
    <property type="entry name" value="RCC1_3"/>
    <property type="match status" value="2"/>
</dbReference>
<dbReference type="HOGENOM" id="CLU_1008624_0_0_1"/>
<name>V2WZY6_MONRO</name>
<evidence type="ECO:0000256" key="3">
    <source>
        <dbReference type="SAM" id="MobiDB-lite"/>
    </source>
</evidence>